<dbReference type="AlphaFoldDB" id="A0A484MUA3"/>
<gene>
    <name evidence="1" type="ORF">CCAM_LOCUS33374</name>
</gene>
<keyword evidence="2" id="KW-1185">Reference proteome</keyword>
<organism evidence="1 2">
    <name type="scientific">Cuscuta campestris</name>
    <dbReference type="NCBI Taxonomy" id="132261"/>
    <lineage>
        <taxon>Eukaryota</taxon>
        <taxon>Viridiplantae</taxon>
        <taxon>Streptophyta</taxon>
        <taxon>Embryophyta</taxon>
        <taxon>Tracheophyta</taxon>
        <taxon>Spermatophyta</taxon>
        <taxon>Magnoliopsida</taxon>
        <taxon>eudicotyledons</taxon>
        <taxon>Gunneridae</taxon>
        <taxon>Pentapetalae</taxon>
        <taxon>asterids</taxon>
        <taxon>lamiids</taxon>
        <taxon>Solanales</taxon>
        <taxon>Convolvulaceae</taxon>
        <taxon>Cuscuteae</taxon>
        <taxon>Cuscuta</taxon>
        <taxon>Cuscuta subgen. Grammica</taxon>
        <taxon>Cuscuta sect. Cleistogrammica</taxon>
    </lineage>
</organism>
<evidence type="ECO:0000313" key="2">
    <source>
        <dbReference type="Proteomes" id="UP000595140"/>
    </source>
</evidence>
<dbReference type="EMBL" id="OOIL02004414">
    <property type="protein sequence ID" value="VFQ91598.1"/>
    <property type="molecule type" value="Genomic_DNA"/>
</dbReference>
<name>A0A484MUA3_9ASTE</name>
<dbReference type="Proteomes" id="UP000595140">
    <property type="component" value="Unassembled WGS sequence"/>
</dbReference>
<dbReference type="PANTHER" id="PTHR34222">
    <property type="entry name" value="GAG_PRE-INTEGRS DOMAIN-CONTAINING PROTEIN"/>
    <property type="match status" value="1"/>
</dbReference>
<evidence type="ECO:0008006" key="3">
    <source>
        <dbReference type="Google" id="ProtNLM"/>
    </source>
</evidence>
<protein>
    <recommendedName>
        <fullName evidence="3">Retrotransposon gag domain-containing protein</fullName>
    </recommendedName>
</protein>
<reference evidence="1 2" key="1">
    <citation type="submission" date="2018-04" db="EMBL/GenBank/DDBJ databases">
        <authorList>
            <person name="Vogel A."/>
        </authorList>
    </citation>
    <scope>NUCLEOTIDE SEQUENCE [LARGE SCALE GENOMIC DNA]</scope>
</reference>
<evidence type="ECO:0000313" key="1">
    <source>
        <dbReference type="EMBL" id="VFQ91598.1"/>
    </source>
</evidence>
<accession>A0A484MUA3</accession>
<sequence length="328" mass="35911">MGLNSDYNVTRGNILIMRPLPFVPVAYGLVIQEEKQREMQAPHHLAVEHTSLNVNTHPNKGRFEESKGKFEDKKIIFCEYCKKKGHTAAKCYKLVGFPKDFKFSRPRRFAANVVSEEEPADVSEAKPSGQLNPELYNQFIKLMNSFHDDKAHSTSQAFTAHMAEDRCVLQDLSKNKSVELGKRRGGLYITQNNHHSSNNSVVQSSVLSHDVSYLIFAQPLPSDRPEQNGDPQKNLGGLLLLCKKGDEPFTSSSDGDDAEECEGECGGRLLVETGVVLVGVKQAGEEDIVNAAAAAGAVDAPLLLGAEEKAIRTRIYSSSSSSSGPPSH</sequence>
<dbReference type="OrthoDB" id="1751612at2759"/>
<dbReference type="PANTHER" id="PTHR34222:SF33">
    <property type="entry name" value="RETROTRANSPOSON GAG DOMAIN-CONTAINING PROTEIN"/>
    <property type="match status" value="1"/>
</dbReference>
<proteinExistence type="predicted"/>